<feature type="domain" description="Thiaminase-2/PQQC" evidence="2">
    <location>
        <begin position="9"/>
        <end position="215"/>
    </location>
</feature>
<dbReference type="UniPathway" id="UPA00060"/>
<comment type="catalytic activity">
    <reaction evidence="1">
        <text>4-amino-5-aminomethyl-2-methylpyrimidine + H2O = 4-amino-5-hydroxymethyl-2-methylpyrimidine + NH4(+)</text>
        <dbReference type="Rhea" id="RHEA:31799"/>
        <dbReference type="ChEBI" id="CHEBI:15377"/>
        <dbReference type="ChEBI" id="CHEBI:16892"/>
        <dbReference type="ChEBI" id="CHEBI:28938"/>
        <dbReference type="ChEBI" id="CHEBI:63416"/>
        <dbReference type="EC" id="3.5.99.2"/>
    </reaction>
</comment>
<dbReference type="AlphaFoldDB" id="A0A2U8E053"/>
<dbReference type="SUPFAM" id="SSF48613">
    <property type="entry name" value="Heme oxygenase-like"/>
    <property type="match status" value="1"/>
</dbReference>
<evidence type="ECO:0000259" key="2">
    <source>
        <dbReference type="Pfam" id="PF03070"/>
    </source>
</evidence>
<dbReference type="Pfam" id="PF03070">
    <property type="entry name" value="TENA_THI-4"/>
    <property type="match status" value="1"/>
</dbReference>
<dbReference type="KEGG" id="elut:CKA38_02200"/>
<dbReference type="OrthoDB" id="34166at2"/>
<dbReference type="GO" id="GO:0009228">
    <property type="term" value="P:thiamine biosynthetic process"/>
    <property type="evidence" value="ECO:0007669"/>
    <property type="project" value="UniProtKB-KW"/>
</dbReference>
<dbReference type="EMBL" id="CP023004">
    <property type="protein sequence ID" value="AWI08233.1"/>
    <property type="molecule type" value="Genomic_DNA"/>
</dbReference>
<name>A0A2U8E053_9BACT</name>
<dbReference type="Gene3D" id="1.20.910.10">
    <property type="entry name" value="Heme oxygenase-like"/>
    <property type="match status" value="1"/>
</dbReference>
<evidence type="ECO:0000313" key="4">
    <source>
        <dbReference type="Proteomes" id="UP000244896"/>
    </source>
</evidence>
<dbReference type="InterPro" id="IPR050967">
    <property type="entry name" value="Thiamine_Salvage_TenA"/>
</dbReference>
<evidence type="ECO:0000313" key="3">
    <source>
        <dbReference type="EMBL" id="AWI08233.1"/>
    </source>
</evidence>
<dbReference type="CDD" id="cd19365">
    <property type="entry name" value="TenA_C-like"/>
    <property type="match status" value="1"/>
</dbReference>
<reference evidence="3 4" key="1">
    <citation type="journal article" date="2018" name="Syst. Appl. Microbiol.">
        <title>Ereboglobus luteus gen. nov. sp. nov. from cockroach guts, and new insights into the oxygen relationship of the genera Opitutus and Didymococcus (Verrucomicrobia: Opitutaceae).</title>
        <authorList>
            <person name="Tegtmeier D."/>
            <person name="Belitz A."/>
            <person name="Radek R."/>
            <person name="Heimerl T."/>
            <person name="Brune A."/>
        </authorList>
    </citation>
    <scope>NUCLEOTIDE SEQUENCE [LARGE SCALE GENOMIC DNA]</scope>
    <source>
        <strain evidence="3 4">Ho45</strain>
    </source>
</reference>
<comment type="similarity">
    <text evidence="1">Belongs to the TenA family.</text>
</comment>
<proteinExistence type="inferred from homology"/>
<comment type="catalytic activity">
    <reaction evidence="1">
        <text>thiamine + H2O = 5-(2-hydroxyethyl)-4-methylthiazole + 4-amino-5-hydroxymethyl-2-methylpyrimidine + H(+)</text>
        <dbReference type="Rhea" id="RHEA:17509"/>
        <dbReference type="ChEBI" id="CHEBI:15377"/>
        <dbReference type="ChEBI" id="CHEBI:15378"/>
        <dbReference type="ChEBI" id="CHEBI:16892"/>
        <dbReference type="ChEBI" id="CHEBI:17957"/>
        <dbReference type="ChEBI" id="CHEBI:18385"/>
        <dbReference type="EC" id="3.5.99.2"/>
    </reaction>
</comment>
<sequence>MSTFTDSLWQAALPVYEKILAHPFLRGLTDGTLPAEAFRHYVLQDAHYLRDYGRGLALIGARAASDDEFMMFAQHGTNAIVVERALHEGFFSAWKLDREAVAAAPVAPACHHYTSYLLRVAQERPYHEALGAFLPCYWVYWEVGKALTAAGSPNALYQKWIDTYGGDEFGATVRQVLDVVNRVGERLTDEQRAGVARHFVTGTRLEWMFWDGAWKMETWPA</sequence>
<comment type="pathway">
    <text evidence="1">Cofactor biosynthesis; thiamine diphosphate biosynthesis.</text>
</comment>
<dbReference type="Proteomes" id="UP000244896">
    <property type="component" value="Chromosome"/>
</dbReference>
<dbReference type="GO" id="GO:0050334">
    <property type="term" value="F:thiaminase activity"/>
    <property type="evidence" value="ECO:0007669"/>
    <property type="project" value="UniProtKB-EC"/>
</dbReference>
<organism evidence="3 4">
    <name type="scientific">Ereboglobus luteus</name>
    <dbReference type="NCBI Taxonomy" id="1796921"/>
    <lineage>
        <taxon>Bacteria</taxon>
        <taxon>Pseudomonadati</taxon>
        <taxon>Verrucomicrobiota</taxon>
        <taxon>Opitutia</taxon>
        <taxon>Opitutales</taxon>
        <taxon>Opitutaceae</taxon>
        <taxon>Ereboglobus</taxon>
    </lineage>
</organism>
<accession>A0A2U8E053</accession>
<evidence type="ECO:0000256" key="1">
    <source>
        <dbReference type="RuleBase" id="RU363093"/>
    </source>
</evidence>
<dbReference type="RefSeq" id="WP_108824038.1">
    <property type="nucleotide sequence ID" value="NZ_CP023004.1"/>
</dbReference>
<keyword evidence="4" id="KW-1185">Reference proteome</keyword>
<dbReference type="NCBIfam" id="TIGR04306">
    <property type="entry name" value="salvage_TenA"/>
    <property type="match status" value="1"/>
</dbReference>
<dbReference type="InterPro" id="IPR004305">
    <property type="entry name" value="Thiaminase-2/PQQC"/>
</dbReference>
<keyword evidence="1" id="KW-0378">Hydrolase</keyword>
<dbReference type="GO" id="GO:0009229">
    <property type="term" value="P:thiamine diphosphate biosynthetic process"/>
    <property type="evidence" value="ECO:0007669"/>
    <property type="project" value="UniProtKB-UniPathway"/>
</dbReference>
<dbReference type="InterPro" id="IPR027574">
    <property type="entry name" value="Thiaminase_II"/>
</dbReference>
<dbReference type="EC" id="3.5.99.2" evidence="1"/>
<dbReference type="InterPro" id="IPR016084">
    <property type="entry name" value="Haem_Oase-like_multi-hlx"/>
</dbReference>
<protein>
    <recommendedName>
        <fullName evidence="1">Aminopyrimidine aminohydrolase</fullName>
        <ecNumber evidence="1">3.5.99.2</ecNumber>
    </recommendedName>
</protein>
<dbReference type="GO" id="GO:0005829">
    <property type="term" value="C:cytosol"/>
    <property type="evidence" value="ECO:0007669"/>
    <property type="project" value="TreeGrafter"/>
</dbReference>
<dbReference type="PANTHER" id="PTHR43198">
    <property type="entry name" value="BIFUNCTIONAL TH2 PROTEIN"/>
    <property type="match status" value="1"/>
</dbReference>
<dbReference type="PANTHER" id="PTHR43198:SF2">
    <property type="entry name" value="SI:CH1073-67J19.1-RELATED"/>
    <property type="match status" value="1"/>
</dbReference>
<comment type="function">
    <text evidence="1">Catalyzes an amino-pyrimidine hydrolysis reaction at the C5' of the pyrimidine moiety of thiamine compounds, a reaction that is part of a thiamine salvage pathway.</text>
</comment>
<keyword evidence="1" id="KW-0784">Thiamine biosynthesis</keyword>
<gene>
    <name evidence="3" type="primary">tenA</name>
    <name evidence="3" type="ORF">CKA38_02200</name>
</gene>